<gene>
    <name evidence="4" type="ORF">D5R81_17345</name>
</gene>
<keyword evidence="1" id="KW-0677">Repeat</keyword>
<dbReference type="EMBL" id="QYYH01000152">
    <property type="protein sequence ID" value="RJY06784.1"/>
    <property type="molecule type" value="Genomic_DNA"/>
</dbReference>
<proteinExistence type="predicted"/>
<keyword evidence="2 3" id="KW-0040">ANK repeat</keyword>
<dbReference type="SMART" id="SM00248">
    <property type="entry name" value="ANK"/>
    <property type="match status" value="10"/>
</dbReference>
<accession>A0A3A6TP81</accession>
<name>A0A3A6TP81_9GAMM</name>
<evidence type="ECO:0000313" key="5">
    <source>
        <dbReference type="Proteomes" id="UP000273022"/>
    </source>
</evidence>
<reference evidence="4 5" key="1">
    <citation type="submission" date="2018-09" db="EMBL/GenBank/DDBJ databases">
        <title>Phylogeny of the Shewanellaceae, and recommendation for two new genera, Pseudoshewanella and Parashewanella.</title>
        <authorList>
            <person name="Wang G."/>
        </authorList>
    </citation>
    <scope>NUCLEOTIDE SEQUENCE [LARGE SCALE GENOMIC DNA]</scope>
    <source>
        <strain evidence="4 5">KCTC 22492</strain>
    </source>
</reference>
<sequence>MALETVDRGDLKVHLEDIELKDIVTQNIVQQTLCPEADALVKIAKDKWPNNENVKERLITFAENCCEVGEHHFETSKEILYSTHQVQLKELTDFLNDRTKPNYLKEKIILKLPSSKEDFDFKLCGISKALRTLHIDEGSKEFVDEVTQKAVVRGFGLYVEYTGDTTPEETDYNQIATKLGIKLGATERGEPEGNQRTRFVLSRMSEHYLCLRLARELIQMLSINSEDEVALKQLTLLTGNADYKTHLLSADKHQHGRHAQIPQLAQYIFAHTTRAKLSEPIIVGTFNIIGNPARYNIETSNFQHFDVVSESGKRTEITLKEYQACNSAMHPHIKDALLRNAALNTKSLINCVEFARQNELFVPSVSRDETNKIEMKKECLNRISELATSTALDEWLSTLTERDCQTLRSVEKLIDVSELKAKCFVRLSELKGLWTDDNSMLSPAVLVHMPSEILQTALSDKMKQTLLCQHCYLKKTQVRASSISIELVKKLLELDFDHNCKDSGQYHPILIVCSGGNLDMLKVLYEYSNDNFEKNPWSGTGYNGANFAALKGHVDILKYIFSRRAGPVITQENMNGQTVMYFAVQCTNTACMEYLLSQPSLDVNGLDTPSQYFLNYIEHNGTKEAMLVALKADHWKNHFAFRAYSQKYMRANSDNTVAVKRKTYAQLTLKEVTELSLYDKRKCLVEYCRTGNTEGVKVLLNTGMSAEFFISDTLKQTPLVLAASLGHLDVVKELNSQSTDSEDNREWAIFLACVEGHHEVVKHLASFYDSEGIKGVISSVRALDGMGLPHIVANEGHVETMKVLVQRDPSLLSRAVKFKPDIDRGKGNLALEGDTPLIVASRAGHVEMVEYLMAFTDYGSSFKNCENGQNALHAAVRANKPEVVQALFDIMPDEYIKAVESIKGGQSIFDYVRVNQKSAGLKGSLEFYKQDYSEMRAVFDKRRQVELTEFSKTFKEKQEAAGVHGDGESFEFL</sequence>
<evidence type="ECO:0000313" key="4">
    <source>
        <dbReference type="EMBL" id="RJY06784.1"/>
    </source>
</evidence>
<dbReference type="InterPro" id="IPR002110">
    <property type="entry name" value="Ankyrin_rpt"/>
</dbReference>
<evidence type="ECO:0000256" key="1">
    <source>
        <dbReference type="ARBA" id="ARBA00022737"/>
    </source>
</evidence>
<organism evidence="4 5">
    <name type="scientific">Parashewanella spongiae</name>
    <dbReference type="NCBI Taxonomy" id="342950"/>
    <lineage>
        <taxon>Bacteria</taxon>
        <taxon>Pseudomonadati</taxon>
        <taxon>Pseudomonadota</taxon>
        <taxon>Gammaproteobacteria</taxon>
        <taxon>Alteromonadales</taxon>
        <taxon>Shewanellaceae</taxon>
        <taxon>Parashewanella</taxon>
    </lineage>
</organism>
<feature type="repeat" description="ANK" evidence="3">
    <location>
        <begin position="832"/>
        <end position="853"/>
    </location>
</feature>
<dbReference type="PROSITE" id="PS50088">
    <property type="entry name" value="ANK_REPEAT"/>
    <property type="match status" value="1"/>
</dbReference>
<dbReference type="SUPFAM" id="SSF48403">
    <property type="entry name" value="Ankyrin repeat"/>
    <property type="match status" value="2"/>
</dbReference>
<comment type="caution">
    <text evidence="4">The sequence shown here is derived from an EMBL/GenBank/DDBJ whole genome shotgun (WGS) entry which is preliminary data.</text>
</comment>
<dbReference type="InterPro" id="IPR036770">
    <property type="entry name" value="Ankyrin_rpt-contain_sf"/>
</dbReference>
<dbReference type="RefSeq" id="WP_121854879.1">
    <property type="nucleotide sequence ID" value="NZ_CP037952.1"/>
</dbReference>
<dbReference type="Proteomes" id="UP000273022">
    <property type="component" value="Unassembled WGS sequence"/>
</dbReference>
<evidence type="ECO:0000256" key="2">
    <source>
        <dbReference type="ARBA" id="ARBA00023043"/>
    </source>
</evidence>
<keyword evidence="5" id="KW-1185">Reference proteome</keyword>
<dbReference type="PANTHER" id="PTHR24198:SF165">
    <property type="entry name" value="ANKYRIN REPEAT-CONTAINING PROTEIN-RELATED"/>
    <property type="match status" value="1"/>
</dbReference>
<protein>
    <submittedName>
        <fullName evidence="4">Uncharacterized protein</fullName>
    </submittedName>
</protein>
<evidence type="ECO:0000256" key="3">
    <source>
        <dbReference type="PROSITE-ProRule" id="PRU00023"/>
    </source>
</evidence>
<dbReference type="AlphaFoldDB" id="A0A3A6TP81"/>
<dbReference type="Pfam" id="PF12796">
    <property type="entry name" value="Ank_2"/>
    <property type="match status" value="2"/>
</dbReference>
<dbReference type="PANTHER" id="PTHR24198">
    <property type="entry name" value="ANKYRIN REPEAT AND PROTEIN KINASE DOMAIN-CONTAINING PROTEIN"/>
    <property type="match status" value="1"/>
</dbReference>
<dbReference type="Gene3D" id="1.25.40.20">
    <property type="entry name" value="Ankyrin repeat-containing domain"/>
    <property type="match status" value="3"/>
</dbReference>
<dbReference type="OrthoDB" id="6003230at2"/>
<dbReference type="PROSITE" id="PS50297">
    <property type="entry name" value="ANK_REP_REGION"/>
    <property type="match status" value="1"/>
</dbReference>